<evidence type="ECO:0000256" key="1">
    <source>
        <dbReference type="SAM" id="Phobius"/>
    </source>
</evidence>
<name>A0A1I7V3Z5_9PELO</name>
<reference evidence="3" key="1">
    <citation type="submission" date="2016-11" db="UniProtKB">
        <authorList>
            <consortium name="WormBaseParasite"/>
        </authorList>
    </citation>
    <scope>IDENTIFICATION</scope>
</reference>
<dbReference type="eggNOG" id="ENOG502TGWI">
    <property type="taxonomic scope" value="Eukaryota"/>
</dbReference>
<dbReference type="Proteomes" id="UP000095282">
    <property type="component" value="Unplaced"/>
</dbReference>
<protein>
    <submittedName>
        <fullName evidence="3">7TM_GPCR_Srx domain-containing protein</fullName>
    </submittedName>
</protein>
<evidence type="ECO:0000313" key="3">
    <source>
        <dbReference type="WBParaSite" id="Csp11.Scaffold630.g22162.t1"/>
    </source>
</evidence>
<keyword evidence="1" id="KW-0472">Membrane</keyword>
<dbReference type="PANTHER" id="PTHR23018">
    <property type="entry name" value="SERPENTINE RECEPTOR, CLASS XA-RELATED"/>
    <property type="match status" value="1"/>
</dbReference>
<dbReference type="WBParaSite" id="Csp11.Scaffold630.g22162.t1">
    <property type="protein sequence ID" value="Csp11.Scaffold630.g22162.t1"/>
    <property type="gene ID" value="Csp11.Scaffold630.g22162"/>
</dbReference>
<accession>A0A1I7V3Z5</accession>
<feature type="transmembrane region" description="Helical" evidence="1">
    <location>
        <begin position="146"/>
        <end position="173"/>
    </location>
</feature>
<dbReference type="PANTHER" id="PTHR23018:SF4">
    <property type="entry name" value="G_PROTEIN_RECEP_F1_2 DOMAIN-CONTAINING PROTEIN-RELATED"/>
    <property type="match status" value="1"/>
</dbReference>
<feature type="transmembrane region" description="Helical" evidence="1">
    <location>
        <begin position="108"/>
        <end position="134"/>
    </location>
</feature>
<dbReference type="InterPro" id="IPR005047">
    <property type="entry name" value="7TM_GPCR_serpentine_rcpt_Srxa"/>
</dbReference>
<dbReference type="AlphaFoldDB" id="A0A1I7V3Z5"/>
<dbReference type="SUPFAM" id="SSF81321">
    <property type="entry name" value="Family A G protein-coupled receptor-like"/>
    <property type="match status" value="1"/>
</dbReference>
<feature type="transmembrane region" description="Helical" evidence="1">
    <location>
        <begin position="43"/>
        <end position="62"/>
    </location>
</feature>
<feature type="transmembrane region" description="Helical" evidence="1">
    <location>
        <begin position="236"/>
        <end position="255"/>
    </location>
</feature>
<keyword evidence="1" id="KW-1133">Transmembrane helix</keyword>
<evidence type="ECO:0000313" key="2">
    <source>
        <dbReference type="Proteomes" id="UP000095282"/>
    </source>
</evidence>
<dbReference type="Pfam" id="PF03383">
    <property type="entry name" value="Serpentine_r_xa"/>
    <property type="match status" value="1"/>
</dbReference>
<proteinExistence type="predicted"/>
<sequence>MLTIGFYLPPLFSGCPRIYDYYTISYVIECDHVLTYTFDTYNGLIPVFCMFLNIGLIFYMSFKRRKLHKATDPISIARRSHEKTMVIQSILSTAFLLTYEIGDTITDLYSIALLVLLVIPNFSGCAVNYSFYTFDYSTACDPDVHFITYIFDTYTGLIPLFCLISNFALIFYISQRRKRIENPKDRKLNARQSHEKTLLIQSISSTTFLLTYEITGFVTDIFSEEYESLPAFTRRIIYYGRAGSVAFTCFFIYFIGTPSIRKIVTAKVMKMVTRKKRKPRIVLSSRDVSTMF</sequence>
<organism evidence="2 3">
    <name type="scientific">Caenorhabditis tropicalis</name>
    <dbReference type="NCBI Taxonomy" id="1561998"/>
    <lineage>
        <taxon>Eukaryota</taxon>
        <taxon>Metazoa</taxon>
        <taxon>Ecdysozoa</taxon>
        <taxon>Nematoda</taxon>
        <taxon>Chromadorea</taxon>
        <taxon>Rhabditida</taxon>
        <taxon>Rhabditina</taxon>
        <taxon>Rhabditomorpha</taxon>
        <taxon>Rhabditoidea</taxon>
        <taxon>Rhabditidae</taxon>
        <taxon>Peloderinae</taxon>
        <taxon>Caenorhabditis</taxon>
    </lineage>
</organism>
<keyword evidence="1" id="KW-0812">Transmembrane</keyword>
<keyword evidence="2" id="KW-1185">Reference proteome</keyword>